<accession>A0ABD6DXS9</accession>
<dbReference type="AlphaFoldDB" id="A0ABD6DXS9"/>
<reference evidence="1 2" key="1">
    <citation type="journal article" date="2019" name="Int. J. Syst. Evol. Microbiol.">
        <title>The Global Catalogue of Microorganisms (GCM) 10K type strain sequencing project: providing services to taxonomists for standard genome sequencing and annotation.</title>
        <authorList>
            <consortium name="The Broad Institute Genomics Platform"/>
            <consortium name="The Broad Institute Genome Sequencing Center for Infectious Disease"/>
            <person name="Wu L."/>
            <person name="Ma J."/>
        </authorList>
    </citation>
    <scope>NUCLEOTIDE SEQUENCE [LARGE SCALE GENOMIC DNA]</scope>
    <source>
        <strain evidence="1 2">CGMCC 1.10387</strain>
    </source>
</reference>
<sequence length="199" mass="22783">MVPDDAELKEALPEDPVVEDIIEAGRGLKSSRERGGAMLTSKILIELNHLSEQVREKIDEVESHPVTEWDGDQKDDVHLFFTFVGQTQEYLLREAVVAHIISEDATTETMKRKIVGDESEIGWSAKMCIDYLHRGGVIDDGFKGEIHQTRDERNETVHDITRWFFANFEPQDLRAQVSRSERSVVRLLEVVYGFDLENV</sequence>
<protein>
    <submittedName>
        <fullName evidence="1">Uncharacterized protein</fullName>
    </submittedName>
</protein>
<dbReference type="RefSeq" id="WP_256305403.1">
    <property type="nucleotide sequence ID" value="NZ_JANHAW010000001.1"/>
</dbReference>
<proteinExistence type="predicted"/>
<organism evidence="1 2">
    <name type="scientific">Halobellus litoreus</name>
    <dbReference type="NCBI Taxonomy" id="755310"/>
    <lineage>
        <taxon>Archaea</taxon>
        <taxon>Methanobacteriati</taxon>
        <taxon>Methanobacteriota</taxon>
        <taxon>Stenosarchaea group</taxon>
        <taxon>Halobacteria</taxon>
        <taxon>Halobacteriales</taxon>
        <taxon>Haloferacaceae</taxon>
        <taxon>Halobellus</taxon>
    </lineage>
</organism>
<dbReference type="Proteomes" id="UP001597092">
    <property type="component" value="Unassembled WGS sequence"/>
</dbReference>
<gene>
    <name evidence="1" type="ORF">ACFSAS_12210</name>
</gene>
<evidence type="ECO:0000313" key="2">
    <source>
        <dbReference type="Proteomes" id="UP001597092"/>
    </source>
</evidence>
<dbReference type="EMBL" id="JBHUDP010000004">
    <property type="protein sequence ID" value="MFD1686377.1"/>
    <property type="molecule type" value="Genomic_DNA"/>
</dbReference>
<keyword evidence="2" id="KW-1185">Reference proteome</keyword>
<evidence type="ECO:0000313" key="1">
    <source>
        <dbReference type="EMBL" id="MFD1686377.1"/>
    </source>
</evidence>
<comment type="caution">
    <text evidence="1">The sequence shown here is derived from an EMBL/GenBank/DDBJ whole genome shotgun (WGS) entry which is preliminary data.</text>
</comment>
<name>A0ABD6DXS9_9EURY</name>